<dbReference type="STRING" id="418495.SAMN05216215_1022107"/>
<sequence length="39" mass="3859">MTDGVFEVNGPFAPPTGANGPFTSAGLVALSDDIPLPGE</sequence>
<keyword evidence="3" id="KW-1185">Reference proteome</keyword>
<name>A0A1H3IB31_9PSEU</name>
<feature type="region of interest" description="Disordered" evidence="1">
    <location>
        <begin position="1"/>
        <end position="24"/>
    </location>
</feature>
<dbReference type="AlphaFoldDB" id="A0A1H3IB31"/>
<dbReference type="Proteomes" id="UP000199529">
    <property type="component" value="Unassembled WGS sequence"/>
</dbReference>
<organism evidence="2 3">
    <name type="scientific">Saccharopolyspora shandongensis</name>
    <dbReference type="NCBI Taxonomy" id="418495"/>
    <lineage>
        <taxon>Bacteria</taxon>
        <taxon>Bacillati</taxon>
        <taxon>Actinomycetota</taxon>
        <taxon>Actinomycetes</taxon>
        <taxon>Pseudonocardiales</taxon>
        <taxon>Pseudonocardiaceae</taxon>
        <taxon>Saccharopolyspora</taxon>
    </lineage>
</organism>
<gene>
    <name evidence="2" type="ORF">SAMN05216215_1022107</name>
</gene>
<reference evidence="3" key="1">
    <citation type="submission" date="2016-10" db="EMBL/GenBank/DDBJ databases">
        <authorList>
            <person name="Varghese N."/>
            <person name="Submissions S."/>
        </authorList>
    </citation>
    <scope>NUCLEOTIDE SEQUENCE [LARGE SCALE GENOMIC DNA]</scope>
    <source>
        <strain evidence="3">CGMCC 4.3530</strain>
    </source>
</reference>
<protein>
    <submittedName>
        <fullName evidence="2">Uncharacterized protein</fullName>
    </submittedName>
</protein>
<accession>A0A1H3IB31</accession>
<proteinExistence type="predicted"/>
<evidence type="ECO:0000313" key="2">
    <source>
        <dbReference type="EMBL" id="SDY24857.1"/>
    </source>
</evidence>
<evidence type="ECO:0000313" key="3">
    <source>
        <dbReference type="Proteomes" id="UP000199529"/>
    </source>
</evidence>
<dbReference type="EMBL" id="FNOK01000022">
    <property type="protein sequence ID" value="SDY24857.1"/>
    <property type="molecule type" value="Genomic_DNA"/>
</dbReference>
<evidence type="ECO:0000256" key="1">
    <source>
        <dbReference type="SAM" id="MobiDB-lite"/>
    </source>
</evidence>